<reference evidence="2 3" key="1">
    <citation type="submission" date="2020-08" db="EMBL/GenBank/DDBJ databases">
        <title>Genomic Encyclopedia of Type Strains, Phase IV (KMG-IV): sequencing the most valuable type-strain genomes for metagenomic binning, comparative biology and taxonomic classification.</title>
        <authorList>
            <person name="Goeker M."/>
        </authorList>
    </citation>
    <scope>NUCLEOTIDE SEQUENCE [LARGE SCALE GENOMIC DNA]</scope>
    <source>
        <strain evidence="2 3">DSM 27939</strain>
    </source>
</reference>
<dbReference type="Proteomes" id="UP000552709">
    <property type="component" value="Unassembled WGS sequence"/>
</dbReference>
<evidence type="ECO:0000313" key="3">
    <source>
        <dbReference type="Proteomes" id="UP000552709"/>
    </source>
</evidence>
<evidence type="ECO:0000256" key="1">
    <source>
        <dbReference type="SAM" id="MobiDB-lite"/>
    </source>
</evidence>
<evidence type="ECO:0000313" key="2">
    <source>
        <dbReference type="EMBL" id="MBB5366401.1"/>
    </source>
</evidence>
<comment type="caution">
    <text evidence="2">The sequence shown here is derived from an EMBL/GenBank/DDBJ whole genome shotgun (WGS) entry which is preliminary data.</text>
</comment>
<sequence>MTQTQGRGKRENRTEHAHYLPDEFRLATTKNSLPDVFNALAPPFLICFVGPSARRRQMVNVLTIKSFQSKKCAVWDVHFRIKTEKSTVSTANIISTVLETERGQGGEEGNGRDEGECSAPAAWKSQPIPVERR</sequence>
<feature type="compositionally biased region" description="Basic and acidic residues" evidence="1">
    <location>
        <begin position="99"/>
        <end position="115"/>
    </location>
</feature>
<proteinExistence type="predicted"/>
<feature type="region of interest" description="Disordered" evidence="1">
    <location>
        <begin position="99"/>
        <end position="133"/>
    </location>
</feature>
<organism evidence="2 3">
    <name type="scientific">Deinococcus humi</name>
    <dbReference type="NCBI Taxonomy" id="662880"/>
    <lineage>
        <taxon>Bacteria</taxon>
        <taxon>Thermotogati</taxon>
        <taxon>Deinococcota</taxon>
        <taxon>Deinococci</taxon>
        <taxon>Deinococcales</taxon>
        <taxon>Deinococcaceae</taxon>
        <taxon>Deinococcus</taxon>
    </lineage>
</organism>
<keyword evidence="3" id="KW-1185">Reference proteome</keyword>
<name>A0A7W8K2N2_9DEIO</name>
<dbReference type="AlphaFoldDB" id="A0A7W8K2N2"/>
<gene>
    <name evidence="2" type="ORF">HNQ08_005530</name>
</gene>
<dbReference type="EMBL" id="JACHFL010000040">
    <property type="protein sequence ID" value="MBB5366401.1"/>
    <property type="molecule type" value="Genomic_DNA"/>
</dbReference>
<dbReference type="RefSeq" id="WP_184138391.1">
    <property type="nucleotide sequence ID" value="NZ_JACHFL010000040.1"/>
</dbReference>
<accession>A0A7W8K2N2</accession>
<protein>
    <submittedName>
        <fullName evidence="2">Uncharacterized protein</fullName>
    </submittedName>
</protein>